<dbReference type="Gene3D" id="1.10.150.20">
    <property type="entry name" value="5' to 3' exonuclease, C-terminal subdomain"/>
    <property type="match status" value="1"/>
</dbReference>
<dbReference type="EMBL" id="LAZR01022434">
    <property type="protein sequence ID" value="KKL81883.1"/>
    <property type="molecule type" value="Genomic_DNA"/>
</dbReference>
<dbReference type="InterPro" id="IPR043502">
    <property type="entry name" value="DNA/RNA_pol_sf"/>
</dbReference>
<dbReference type="PANTHER" id="PTHR10133">
    <property type="entry name" value="DNA POLYMERASE I"/>
    <property type="match status" value="1"/>
</dbReference>
<evidence type="ECO:0000313" key="3">
    <source>
        <dbReference type="EMBL" id="KKL81883.1"/>
    </source>
</evidence>
<dbReference type="GO" id="GO:0006261">
    <property type="term" value="P:DNA-templated DNA replication"/>
    <property type="evidence" value="ECO:0007669"/>
    <property type="project" value="InterPro"/>
</dbReference>
<accession>A0A0F9F6J1</accession>
<feature type="domain" description="DNA-directed DNA polymerase family A palm" evidence="2">
    <location>
        <begin position="331"/>
        <end position="516"/>
    </location>
</feature>
<keyword evidence="1" id="KW-0235">DNA replication</keyword>
<dbReference type="InterPro" id="IPR001098">
    <property type="entry name" value="DNA-dir_DNA_pol_A_palm_dom"/>
</dbReference>
<evidence type="ECO:0000259" key="2">
    <source>
        <dbReference type="SMART" id="SM00482"/>
    </source>
</evidence>
<dbReference type="SUPFAM" id="SSF56672">
    <property type="entry name" value="DNA/RNA polymerases"/>
    <property type="match status" value="1"/>
</dbReference>
<comment type="caution">
    <text evidence="3">The sequence shown here is derived from an EMBL/GenBank/DDBJ whole genome shotgun (WGS) entry which is preliminary data.</text>
</comment>
<proteinExistence type="predicted"/>
<sequence length="544" mass="60217">MDIASPCSIDVETTGVKREDTADPRRAKFVCAAVAPHGIVTFSIPKVLPGANVCVHNMPYDAVVLGAWDVNWDDTKILAHIGGHPDTTLKGLQTRLLGRPALHHDEAEERGQVPEYNLYDAINTWDLRPVLYDGLKPETRALYDTLERPLLPLWAKMTMEGSFNLDTPALQAYRTALAEDTEGALSKAEALLPRGRIVSHCTKCDLLRERMEKGQKCGDGENHSWAVPEFDPDLALNLNSPDQLLAAFTDMGLGVRDTGVDTLRLIAHRHPGVRALLDYRTLFKELSTYVEPFLRIAESGRRLGAVWRPTGTWAGGRVASAYPNLMNVPVDLERFFLAPEDGYELLTCDNSTLEVRIAAHVSQDPVLLEACRGGDFHSVMQETLGLPNRAATKVAVFGTLYLGGPAVILEQAQKYNVPMTWAEAQRLHDHVHATLPVYFRWAYQVSEELQGMGLFGLTINVPLGEEKHMQRAAVNARIQPPAGLVTKYQMLALWRVGYWVVRQVHDSVTVAVPRAALADARVEVPRIMEGAAPELDVPIKVEVK</sequence>
<dbReference type="GO" id="GO:0003677">
    <property type="term" value="F:DNA binding"/>
    <property type="evidence" value="ECO:0007669"/>
    <property type="project" value="InterPro"/>
</dbReference>
<dbReference type="AlphaFoldDB" id="A0A0F9F6J1"/>
<dbReference type="Gene3D" id="1.20.1060.10">
    <property type="entry name" value="Taq DNA Polymerase, Chain T, domain 4"/>
    <property type="match status" value="1"/>
</dbReference>
<dbReference type="SMART" id="SM00482">
    <property type="entry name" value="POLAc"/>
    <property type="match status" value="1"/>
</dbReference>
<gene>
    <name evidence="3" type="ORF">LCGC14_1990300</name>
</gene>
<dbReference type="Pfam" id="PF00476">
    <property type="entry name" value="DNA_pol_A"/>
    <property type="match status" value="1"/>
</dbReference>
<name>A0A0F9F6J1_9ZZZZ</name>
<reference evidence="3" key="1">
    <citation type="journal article" date="2015" name="Nature">
        <title>Complex archaea that bridge the gap between prokaryotes and eukaryotes.</title>
        <authorList>
            <person name="Spang A."/>
            <person name="Saw J.H."/>
            <person name="Jorgensen S.L."/>
            <person name="Zaremba-Niedzwiedzka K."/>
            <person name="Martijn J."/>
            <person name="Lind A.E."/>
            <person name="van Eijk R."/>
            <person name="Schleper C."/>
            <person name="Guy L."/>
            <person name="Ettema T.J."/>
        </authorList>
    </citation>
    <scope>NUCLEOTIDE SEQUENCE</scope>
</reference>
<protein>
    <recommendedName>
        <fullName evidence="2">DNA-directed DNA polymerase family A palm domain-containing protein</fullName>
    </recommendedName>
</protein>
<dbReference type="SUPFAM" id="SSF53098">
    <property type="entry name" value="Ribonuclease H-like"/>
    <property type="match status" value="1"/>
</dbReference>
<dbReference type="GO" id="GO:0003887">
    <property type="term" value="F:DNA-directed DNA polymerase activity"/>
    <property type="evidence" value="ECO:0007669"/>
    <property type="project" value="InterPro"/>
</dbReference>
<dbReference type="InterPro" id="IPR002298">
    <property type="entry name" value="DNA_polymerase_A"/>
</dbReference>
<dbReference type="Gene3D" id="3.30.420.10">
    <property type="entry name" value="Ribonuclease H-like superfamily/Ribonuclease H"/>
    <property type="match status" value="1"/>
</dbReference>
<dbReference type="PANTHER" id="PTHR10133:SF27">
    <property type="entry name" value="DNA POLYMERASE NU"/>
    <property type="match status" value="1"/>
</dbReference>
<organism evidence="3">
    <name type="scientific">marine sediment metagenome</name>
    <dbReference type="NCBI Taxonomy" id="412755"/>
    <lineage>
        <taxon>unclassified sequences</taxon>
        <taxon>metagenomes</taxon>
        <taxon>ecological metagenomes</taxon>
    </lineage>
</organism>
<dbReference type="GO" id="GO:0006302">
    <property type="term" value="P:double-strand break repair"/>
    <property type="evidence" value="ECO:0007669"/>
    <property type="project" value="TreeGrafter"/>
</dbReference>
<evidence type="ECO:0000256" key="1">
    <source>
        <dbReference type="ARBA" id="ARBA00022705"/>
    </source>
</evidence>
<dbReference type="InterPro" id="IPR036397">
    <property type="entry name" value="RNaseH_sf"/>
</dbReference>
<dbReference type="Gene3D" id="3.30.70.370">
    <property type="match status" value="1"/>
</dbReference>
<dbReference type="InterPro" id="IPR012337">
    <property type="entry name" value="RNaseH-like_sf"/>
</dbReference>